<gene>
    <name evidence="2" type="ORF">PQU92_10210</name>
</gene>
<evidence type="ECO:0000313" key="2">
    <source>
        <dbReference type="EMBL" id="MDC7683652.1"/>
    </source>
</evidence>
<dbReference type="EMBL" id="JAQQKX010000007">
    <property type="protein sequence ID" value="MDC7683652.1"/>
    <property type="molecule type" value="Genomic_DNA"/>
</dbReference>
<accession>A0ABT5HU96</accession>
<organism evidence="2 3">
    <name type="scientific">Asticcacaulis aquaticus</name>
    <dbReference type="NCBI Taxonomy" id="2984212"/>
    <lineage>
        <taxon>Bacteria</taxon>
        <taxon>Pseudomonadati</taxon>
        <taxon>Pseudomonadota</taxon>
        <taxon>Alphaproteobacteria</taxon>
        <taxon>Caulobacterales</taxon>
        <taxon>Caulobacteraceae</taxon>
        <taxon>Asticcacaulis</taxon>
    </lineage>
</organism>
<evidence type="ECO:0000256" key="1">
    <source>
        <dbReference type="SAM" id="SignalP"/>
    </source>
</evidence>
<evidence type="ECO:0000313" key="3">
    <source>
        <dbReference type="Proteomes" id="UP001214854"/>
    </source>
</evidence>
<comment type="caution">
    <text evidence="2">The sequence shown here is derived from an EMBL/GenBank/DDBJ whole genome shotgun (WGS) entry which is preliminary data.</text>
</comment>
<evidence type="ECO:0008006" key="4">
    <source>
        <dbReference type="Google" id="ProtNLM"/>
    </source>
</evidence>
<reference evidence="2 3" key="1">
    <citation type="submission" date="2023-01" db="EMBL/GenBank/DDBJ databases">
        <title>Novel species of the genus Asticcacaulis isolated from rivers.</title>
        <authorList>
            <person name="Lu H."/>
        </authorList>
    </citation>
    <scope>NUCLEOTIDE SEQUENCE [LARGE SCALE GENOMIC DNA]</scope>
    <source>
        <strain evidence="2 3">BYS171W</strain>
    </source>
</reference>
<name>A0ABT5HU96_9CAUL</name>
<dbReference type="Proteomes" id="UP001214854">
    <property type="component" value="Unassembled WGS sequence"/>
</dbReference>
<sequence>MMTNTTIAALALLAFLSTTAGHAQDRSGPAANIADCVWDHVADSDKTMFLAHYTGRGGLRERMNRATAGLGPRDAALQAAYAECDATPGVPKPWRTALIGSRAIQYGAAHRLMETRRLSRDALDALWDDAPPATRECFMANAAKVFGPSPKSCSDPKASTWFADALSLSLQKAEDRDAIAELLIFMNAKAQEDWAVTLIGEYHRRNPA</sequence>
<keyword evidence="3" id="KW-1185">Reference proteome</keyword>
<proteinExistence type="predicted"/>
<feature type="chain" id="PRO_5045722073" description="Lysozyme inhibitor LprI N-terminal domain-containing protein" evidence="1">
    <location>
        <begin position="24"/>
        <end position="208"/>
    </location>
</feature>
<dbReference type="RefSeq" id="WP_272748119.1">
    <property type="nucleotide sequence ID" value="NZ_JAQQKX010000007.1"/>
</dbReference>
<protein>
    <recommendedName>
        <fullName evidence="4">Lysozyme inhibitor LprI N-terminal domain-containing protein</fullName>
    </recommendedName>
</protein>
<keyword evidence="1" id="KW-0732">Signal</keyword>
<feature type="signal peptide" evidence="1">
    <location>
        <begin position="1"/>
        <end position="23"/>
    </location>
</feature>